<reference evidence="4" key="2">
    <citation type="submission" date="2020-04" db="EMBL/GenBank/DDBJ databases">
        <title>Genome analysis and biological profiling of marine Cellulosimicrobium funkei MOSEL-ME6.</title>
        <authorList>
            <person name="Tanveer F."/>
            <person name="Xie Y."/>
            <person name="Shinwari Z.K."/>
        </authorList>
    </citation>
    <scope>NUCLEOTIDE SEQUENCE [LARGE SCALE GENOMIC DNA]</scope>
    <source>
        <strain evidence="4">MOSEL-ME25</strain>
    </source>
</reference>
<reference evidence="2 4" key="4">
    <citation type="submission" date="2022-12" db="EMBL/GenBank/DDBJ databases">
        <title>Genome analysis and biological profiling of marine Salinicoccus roseus MOSEL-ME25.</title>
        <authorList>
            <person name="Mirza F.T."/>
            <person name="Xie Y."/>
            <person name="Shinwari Z.K."/>
        </authorList>
    </citation>
    <scope>NUCLEOTIDE SEQUENCE [LARGE SCALE GENOMIC DNA]</scope>
    <source>
        <strain evidence="2 4">MOSEL-ME25</strain>
    </source>
</reference>
<protein>
    <submittedName>
        <fullName evidence="2">DUF4256 domain-containing protein</fullName>
    </submittedName>
</protein>
<reference evidence="1 3" key="1">
    <citation type="submission" date="2015-01" db="EMBL/GenBank/DDBJ databases">
        <title>Genome sequences of high lactate-tolerant strain Salinicoccus roseus W12 with industrial interest.</title>
        <authorList>
            <person name="Wang H."/>
            <person name="Yu B."/>
        </authorList>
    </citation>
    <scope>NUCLEOTIDE SEQUENCE [LARGE SCALE GENOMIC DNA]</scope>
    <source>
        <strain evidence="1 3">W12</strain>
    </source>
</reference>
<reference evidence="2" key="3">
    <citation type="submission" date="2020-04" db="EMBL/GenBank/DDBJ databases">
        <authorList>
            <person name="Tanveer F."/>
            <person name="Xie Y."/>
            <person name="Shinwari Z.K."/>
        </authorList>
    </citation>
    <scope>NUCLEOTIDE SEQUENCE</scope>
    <source>
        <strain evidence="2">MOSEL-ME25</strain>
    </source>
</reference>
<dbReference type="EMBL" id="JXII01000002">
    <property type="protein sequence ID" value="KIH71786.1"/>
    <property type="molecule type" value="Genomic_DNA"/>
</dbReference>
<dbReference type="EMBL" id="JABEVU030000001">
    <property type="protein sequence ID" value="MDB0579853.1"/>
    <property type="molecule type" value="Genomic_DNA"/>
</dbReference>
<dbReference type="Proteomes" id="UP000527860">
    <property type="component" value="Unassembled WGS sequence"/>
</dbReference>
<dbReference type="AlphaFoldDB" id="A0A0C2HQI6"/>
<accession>A0A0C2HQI6</accession>
<evidence type="ECO:0000313" key="2">
    <source>
        <dbReference type="EMBL" id="MDB0579853.1"/>
    </source>
</evidence>
<dbReference type="InterPro" id="IPR025352">
    <property type="entry name" value="DUF4256"/>
</dbReference>
<organism evidence="1 3">
    <name type="scientific">Salinicoccus roseus</name>
    <dbReference type="NCBI Taxonomy" id="45670"/>
    <lineage>
        <taxon>Bacteria</taxon>
        <taxon>Bacillati</taxon>
        <taxon>Bacillota</taxon>
        <taxon>Bacilli</taxon>
        <taxon>Bacillales</taxon>
        <taxon>Staphylococcaceae</taxon>
        <taxon>Salinicoccus</taxon>
    </lineage>
</organism>
<gene>
    <name evidence="2" type="ORF">F7P68_0004855</name>
    <name evidence="1" type="ORF">SN16_03535</name>
</gene>
<dbReference type="Pfam" id="PF14066">
    <property type="entry name" value="DUF4256"/>
    <property type="match status" value="1"/>
</dbReference>
<dbReference type="OrthoDB" id="8442276at2"/>
<proteinExistence type="predicted"/>
<evidence type="ECO:0000313" key="3">
    <source>
        <dbReference type="Proteomes" id="UP000031546"/>
    </source>
</evidence>
<evidence type="ECO:0000313" key="4">
    <source>
        <dbReference type="Proteomes" id="UP000527860"/>
    </source>
</evidence>
<comment type="caution">
    <text evidence="1">The sequence shown here is derived from an EMBL/GenBank/DDBJ whole genome shotgun (WGS) entry which is preliminary data.</text>
</comment>
<sequence>MFMADVRKLTNEESRHLLSVLKVRFESHMYRHEDMEWRDVEARLDSHPEKLWSLGEMERTGGEPDVAAEADGTIIFYDFSAESPEGRRKVCYDDEALQARKKNKPENSAVGMAEEMGVELLDEADYRQLQTIEVVDRKTSSWIRTPADIRKRGGALFGDHRYGAMFIYHNGAESYYSARGFRAMLLI</sequence>
<evidence type="ECO:0000313" key="1">
    <source>
        <dbReference type="EMBL" id="KIH71786.1"/>
    </source>
</evidence>
<dbReference type="STRING" id="45670.SN16_03535"/>
<dbReference type="Proteomes" id="UP000031546">
    <property type="component" value="Unassembled WGS sequence"/>
</dbReference>
<keyword evidence="4" id="KW-1185">Reference proteome</keyword>
<name>A0A0C2HQI6_9STAP</name>